<keyword evidence="10" id="KW-1185">Reference proteome</keyword>
<evidence type="ECO:0000256" key="4">
    <source>
        <dbReference type="ARBA" id="ARBA00022989"/>
    </source>
</evidence>
<feature type="region of interest" description="Disordered" evidence="6">
    <location>
        <begin position="1"/>
        <end position="36"/>
    </location>
</feature>
<name>A0AAJ0FQF4_9PEZI</name>
<dbReference type="PROSITE" id="PS50850">
    <property type="entry name" value="MFS"/>
    <property type="match status" value="1"/>
</dbReference>
<dbReference type="GeneID" id="85306073"/>
<evidence type="ECO:0000313" key="10">
    <source>
        <dbReference type="Proteomes" id="UP001244011"/>
    </source>
</evidence>
<protein>
    <submittedName>
        <fullName evidence="9">MFS general substrate transporter</fullName>
    </submittedName>
</protein>
<evidence type="ECO:0000256" key="5">
    <source>
        <dbReference type="ARBA" id="ARBA00023136"/>
    </source>
</evidence>
<keyword evidence="5 7" id="KW-0472">Membrane</keyword>
<feature type="transmembrane region" description="Helical" evidence="7">
    <location>
        <begin position="394"/>
        <end position="415"/>
    </location>
</feature>
<dbReference type="SUPFAM" id="SSF103473">
    <property type="entry name" value="MFS general substrate transporter"/>
    <property type="match status" value="1"/>
</dbReference>
<evidence type="ECO:0000256" key="3">
    <source>
        <dbReference type="ARBA" id="ARBA00022692"/>
    </source>
</evidence>
<keyword evidence="4 7" id="KW-1133">Transmembrane helix</keyword>
<dbReference type="Proteomes" id="UP001244011">
    <property type="component" value="Unassembled WGS sequence"/>
</dbReference>
<feature type="transmembrane region" description="Helical" evidence="7">
    <location>
        <begin position="109"/>
        <end position="128"/>
    </location>
</feature>
<comment type="caution">
    <text evidence="9">The sequence shown here is derived from an EMBL/GenBank/DDBJ whole genome shotgun (WGS) entry which is preliminary data.</text>
</comment>
<dbReference type="EMBL" id="MU838999">
    <property type="protein sequence ID" value="KAK1771223.1"/>
    <property type="molecule type" value="Genomic_DNA"/>
</dbReference>
<keyword evidence="3 7" id="KW-0812">Transmembrane</keyword>
<feature type="transmembrane region" description="Helical" evidence="7">
    <location>
        <begin position="367"/>
        <end position="388"/>
    </location>
</feature>
<dbReference type="FunFam" id="1.20.1250.20:FF:000057">
    <property type="entry name" value="MFS general substrate transporter"/>
    <property type="match status" value="1"/>
</dbReference>
<feature type="compositionally biased region" description="Basic and acidic residues" evidence="6">
    <location>
        <begin position="1"/>
        <end position="28"/>
    </location>
</feature>
<feature type="transmembrane region" description="Helical" evidence="7">
    <location>
        <begin position="305"/>
        <end position="324"/>
    </location>
</feature>
<feature type="transmembrane region" description="Helical" evidence="7">
    <location>
        <begin position="229"/>
        <end position="252"/>
    </location>
</feature>
<dbReference type="InterPro" id="IPR036259">
    <property type="entry name" value="MFS_trans_sf"/>
</dbReference>
<dbReference type="AlphaFoldDB" id="A0AAJ0FQF4"/>
<dbReference type="Pfam" id="PF07690">
    <property type="entry name" value="MFS_1"/>
    <property type="match status" value="1"/>
</dbReference>
<dbReference type="InterPro" id="IPR020846">
    <property type="entry name" value="MFS_dom"/>
</dbReference>
<dbReference type="RefSeq" id="XP_060287436.1">
    <property type="nucleotide sequence ID" value="XM_060422886.1"/>
</dbReference>
<dbReference type="GO" id="GO:0016020">
    <property type="term" value="C:membrane"/>
    <property type="evidence" value="ECO:0007669"/>
    <property type="project" value="UniProtKB-SubCell"/>
</dbReference>
<gene>
    <name evidence="9" type="ORF">QBC33DRAFT_237311</name>
</gene>
<organism evidence="9 10">
    <name type="scientific">Phialemonium atrogriseum</name>
    <dbReference type="NCBI Taxonomy" id="1093897"/>
    <lineage>
        <taxon>Eukaryota</taxon>
        <taxon>Fungi</taxon>
        <taxon>Dikarya</taxon>
        <taxon>Ascomycota</taxon>
        <taxon>Pezizomycotina</taxon>
        <taxon>Sordariomycetes</taxon>
        <taxon>Sordariomycetidae</taxon>
        <taxon>Cephalothecales</taxon>
        <taxon>Cephalothecaceae</taxon>
        <taxon>Phialemonium</taxon>
    </lineage>
</organism>
<evidence type="ECO:0000256" key="2">
    <source>
        <dbReference type="ARBA" id="ARBA00022448"/>
    </source>
</evidence>
<dbReference type="GO" id="GO:0022857">
    <property type="term" value="F:transmembrane transporter activity"/>
    <property type="evidence" value="ECO:0007669"/>
    <property type="project" value="InterPro"/>
</dbReference>
<comment type="subcellular location">
    <subcellularLocation>
        <location evidence="1">Membrane</location>
        <topology evidence="1">Multi-pass membrane protein</topology>
    </subcellularLocation>
</comment>
<keyword evidence="2" id="KW-0813">Transport</keyword>
<evidence type="ECO:0000256" key="7">
    <source>
        <dbReference type="SAM" id="Phobius"/>
    </source>
</evidence>
<dbReference type="PANTHER" id="PTHR43791">
    <property type="entry name" value="PERMEASE-RELATED"/>
    <property type="match status" value="1"/>
</dbReference>
<evidence type="ECO:0000313" key="9">
    <source>
        <dbReference type="EMBL" id="KAK1771223.1"/>
    </source>
</evidence>
<feature type="domain" description="Major facilitator superfamily (MFS) profile" evidence="8">
    <location>
        <begin position="69"/>
        <end position="490"/>
    </location>
</feature>
<feature type="transmembrane region" description="Helical" evidence="7">
    <location>
        <begin position="197"/>
        <end position="217"/>
    </location>
</feature>
<feature type="transmembrane region" description="Helical" evidence="7">
    <location>
        <begin position="427"/>
        <end position="446"/>
    </location>
</feature>
<accession>A0AAJ0FQF4</accession>
<reference evidence="9" key="1">
    <citation type="submission" date="2023-06" db="EMBL/GenBank/DDBJ databases">
        <title>Genome-scale phylogeny and comparative genomics of the fungal order Sordariales.</title>
        <authorList>
            <consortium name="Lawrence Berkeley National Laboratory"/>
            <person name="Hensen N."/>
            <person name="Bonometti L."/>
            <person name="Westerberg I."/>
            <person name="Brannstrom I.O."/>
            <person name="Guillou S."/>
            <person name="Cros-Aarteil S."/>
            <person name="Calhoun S."/>
            <person name="Haridas S."/>
            <person name="Kuo A."/>
            <person name="Mondo S."/>
            <person name="Pangilinan J."/>
            <person name="Riley R."/>
            <person name="Labutti K."/>
            <person name="Andreopoulos B."/>
            <person name="Lipzen A."/>
            <person name="Chen C."/>
            <person name="Yanf M."/>
            <person name="Daum C."/>
            <person name="Ng V."/>
            <person name="Clum A."/>
            <person name="Steindorff A."/>
            <person name="Ohm R."/>
            <person name="Martin F."/>
            <person name="Silar P."/>
            <person name="Natvig D."/>
            <person name="Lalanne C."/>
            <person name="Gautier V."/>
            <person name="Ament-Velasquez S.L."/>
            <person name="Kruys A."/>
            <person name="Hutchinson M.I."/>
            <person name="Powell A.J."/>
            <person name="Barry K."/>
            <person name="Miller A.N."/>
            <person name="Grigoriev I.V."/>
            <person name="Debuchy R."/>
            <person name="Gladieux P."/>
            <person name="Thoren M.H."/>
            <person name="Johannesson H."/>
        </authorList>
    </citation>
    <scope>NUCLEOTIDE SEQUENCE</scope>
    <source>
        <strain evidence="9">8032-3</strain>
    </source>
</reference>
<sequence>MGDSLEKGDQIAELDKSSSAKTDAEVPSEKQTSVRVPSRLQPPAFLANMSKEERLALETKLKRKIDLRLMPAIIVMYILNYIDRNNIAAARLAGLERDLNLSSVEFETAVSILFVGYLLMQIPSNLFLNKIGKPAIYLPTCMVVWGVISTATAACTNASGLLAVRFFLGFVEAAYFPGCLYYLSCWYTRTELGLRTAILYSGALISGAFSGLISAGVTYGMDGTRGLGAWQWLFIIEGVVTIFVALISYFILPNFPRTTSWLTEEERQLAAWRLEEDIGEDDWIDREHQTFWQGARMAFCDLKTYVLMVLLFGIVASGSVTNFFPTVVNTLGYSKVISLLLTSPPYVLAVIATYINATHADRTGERYWHITLPLWVSVVAFIIAATTSQVGPRYFSMMIMVPAVYTGYVVALAWISNTLPRPPAKRAAALAFINAVSNCSSIYASYMYPKSAGPQYAVAFSVSCCTSFIAICAATVLRIILVRLNKRLDAGVFVEGAINALPGEAASHGFRFKV</sequence>
<evidence type="ECO:0000256" key="6">
    <source>
        <dbReference type="SAM" id="MobiDB-lite"/>
    </source>
</evidence>
<dbReference type="InterPro" id="IPR011701">
    <property type="entry name" value="MFS"/>
</dbReference>
<evidence type="ECO:0000256" key="1">
    <source>
        <dbReference type="ARBA" id="ARBA00004141"/>
    </source>
</evidence>
<proteinExistence type="predicted"/>
<feature type="transmembrane region" description="Helical" evidence="7">
    <location>
        <begin position="166"/>
        <end position="185"/>
    </location>
</feature>
<dbReference type="FunFam" id="1.20.1250.20:FF:000013">
    <property type="entry name" value="MFS general substrate transporter"/>
    <property type="match status" value="1"/>
</dbReference>
<dbReference type="Gene3D" id="1.20.1250.20">
    <property type="entry name" value="MFS general substrate transporter like domains"/>
    <property type="match status" value="2"/>
</dbReference>
<evidence type="ECO:0000259" key="8">
    <source>
        <dbReference type="PROSITE" id="PS50850"/>
    </source>
</evidence>
<feature type="transmembrane region" description="Helical" evidence="7">
    <location>
        <begin position="135"/>
        <end position="154"/>
    </location>
</feature>
<feature type="transmembrane region" description="Helical" evidence="7">
    <location>
        <begin position="458"/>
        <end position="481"/>
    </location>
</feature>
<feature type="transmembrane region" description="Helical" evidence="7">
    <location>
        <begin position="336"/>
        <end position="355"/>
    </location>
</feature>
<dbReference type="PANTHER" id="PTHR43791:SF92">
    <property type="entry name" value="AGL026WP"/>
    <property type="match status" value="1"/>
</dbReference>